<keyword evidence="2" id="KW-1185">Reference proteome</keyword>
<accession>A0A1G9WWC9</accession>
<organism evidence="1 2">
    <name type="scientific">Dendrosporobacter quercicolus</name>
    <dbReference type="NCBI Taxonomy" id="146817"/>
    <lineage>
        <taxon>Bacteria</taxon>
        <taxon>Bacillati</taxon>
        <taxon>Bacillota</taxon>
        <taxon>Negativicutes</taxon>
        <taxon>Selenomonadales</taxon>
        <taxon>Sporomusaceae</taxon>
        <taxon>Dendrosporobacter</taxon>
    </lineage>
</organism>
<gene>
    <name evidence="1" type="ORF">SAMN04488502_108100</name>
</gene>
<proteinExistence type="predicted"/>
<sequence length="573" mass="66203">MAKAVILHTIDDVKHCVRHQLHKDAKLFSANVHVVYYLRYHFEVKCEDLCSYMDTQDYLGIEMAAFKASGLLLDKLDQKITPILNEHLDLAVRYFNPLYSFTGGRQLSLYMILKHCLSLMLEQNCFETILVYEGALGPLKADLKAFLIRIFPDNKFYIINYKKSSEMPTGVVISNNDIRALGRQLQKNADNVLNNPTLIQRGTTTKNVLVFEPADKLIKFLKDKNVYYLELNKTKDALCEYWINQDIFSIDDNWPNATFFQQDQGDLLLFLYETLRIDFSKNIAQYLPLLYQCKNFHIQNFINNVYWSTPFVNGVGALLFEFFITNGFTRVIGVQAQSTFFAGQLLGAYFAVTVFNRCHCYVTQGATQADMKILGLDEVGNNTVVSPNVEVTKQFESMSLYDNRVVVDIALFLRTTKSFLQVGYISACVKVQERLLEYLKDKMDIQIHIVTDEQPSFENFAMLTMLKKQKNITLIKEGGVNNYLKKYAPKLFFMDSHLALTNDMLWKDTVLILLKDPLNVFYGRALEALHKSIYFAGNYHELECLLQLYFEGKLDKKQDSTYLLQFAKHQNVE</sequence>
<evidence type="ECO:0000313" key="2">
    <source>
        <dbReference type="Proteomes" id="UP000214880"/>
    </source>
</evidence>
<name>A0A1G9WWC9_9FIRM</name>
<dbReference type="Proteomes" id="UP000214880">
    <property type="component" value="Unassembled WGS sequence"/>
</dbReference>
<evidence type="ECO:0000313" key="1">
    <source>
        <dbReference type="EMBL" id="SDM88403.1"/>
    </source>
</evidence>
<reference evidence="1 2" key="1">
    <citation type="submission" date="2016-10" db="EMBL/GenBank/DDBJ databases">
        <authorList>
            <person name="de Groot N.N."/>
        </authorList>
    </citation>
    <scope>NUCLEOTIDE SEQUENCE [LARGE SCALE GENOMIC DNA]</scope>
    <source>
        <strain evidence="1 2">DSM 1736</strain>
    </source>
</reference>
<dbReference type="STRING" id="146817.SAMN04488502_108100"/>
<dbReference type="EMBL" id="FNHB01000008">
    <property type="protein sequence ID" value="SDM88403.1"/>
    <property type="molecule type" value="Genomic_DNA"/>
</dbReference>
<protein>
    <submittedName>
        <fullName evidence="1">Uncharacterized protein</fullName>
    </submittedName>
</protein>
<dbReference type="RefSeq" id="WP_092074320.1">
    <property type="nucleotide sequence ID" value="NZ_FNHB01000008.1"/>
</dbReference>
<dbReference type="AlphaFoldDB" id="A0A1G9WWC9"/>